<organism evidence="1 2">
    <name type="scientific">Stephania cephalantha</name>
    <dbReference type="NCBI Taxonomy" id="152367"/>
    <lineage>
        <taxon>Eukaryota</taxon>
        <taxon>Viridiplantae</taxon>
        <taxon>Streptophyta</taxon>
        <taxon>Embryophyta</taxon>
        <taxon>Tracheophyta</taxon>
        <taxon>Spermatophyta</taxon>
        <taxon>Magnoliopsida</taxon>
        <taxon>Ranunculales</taxon>
        <taxon>Menispermaceae</taxon>
        <taxon>Menispermoideae</taxon>
        <taxon>Cissampelideae</taxon>
        <taxon>Stephania</taxon>
    </lineage>
</organism>
<dbReference type="EMBL" id="JBBNAG010000011">
    <property type="protein sequence ID" value="KAK9094812.1"/>
    <property type="molecule type" value="Genomic_DNA"/>
</dbReference>
<comment type="caution">
    <text evidence="1">The sequence shown here is derived from an EMBL/GenBank/DDBJ whole genome shotgun (WGS) entry which is preliminary data.</text>
</comment>
<evidence type="ECO:0000313" key="1">
    <source>
        <dbReference type="EMBL" id="KAK9094812.1"/>
    </source>
</evidence>
<reference evidence="1 2" key="1">
    <citation type="submission" date="2024-01" db="EMBL/GenBank/DDBJ databases">
        <title>Genome assemblies of Stephania.</title>
        <authorList>
            <person name="Yang L."/>
        </authorList>
    </citation>
    <scope>NUCLEOTIDE SEQUENCE [LARGE SCALE GENOMIC DNA]</scope>
    <source>
        <strain evidence="1">JXDWG</strain>
        <tissue evidence="1">Leaf</tissue>
    </source>
</reference>
<dbReference type="AlphaFoldDB" id="A0AAP0HRX6"/>
<dbReference type="Proteomes" id="UP001419268">
    <property type="component" value="Unassembled WGS sequence"/>
</dbReference>
<name>A0AAP0HRX6_9MAGN</name>
<proteinExistence type="predicted"/>
<accession>A0AAP0HRX6</accession>
<gene>
    <name evidence="1" type="ORF">Scep_026281</name>
</gene>
<keyword evidence="2" id="KW-1185">Reference proteome</keyword>
<evidence type="ECO:0000313" key="2">
    <source>
        <dbReference type="Proteomes" id="UP001419268"/>
    </source>
</evidence>
<sequence length="67" mass="7773">MPVLTLFLDYKDAFTPYRPFLSRESAISWLEMIGTSMSCVGGIIETPPKTWTTTHLHEDEIRVSRWL</sequence>
<protein>
    <submittedName>
        <fullName evidence="1">Uncharacterized protein</fullName>
    </submittedName>
</protein>